<evidence type="ECO:0000256" key="1">
    <source>
        <dbReference type="ARBA" id="ARBA00005257"/>
    </source>
</evidence>
<dbReference type="GO" id="GO:1990904">
    <property type="term" value="C:ribonucleoprotein complex"/>
    <property type="evidence" value="ECO:0007669"/>
    <property type="project" value="UniProtKB-KW"/>
</dbReference>
<dbReference type="InterPro" id="IPR022309">
    <property type="entry name" value="Ribosomal_Se8/biogenesis_NSA2"/>
</dbReference>
<proteinExistence type="inferred from homology"/>
<evidence type="ECO:0000313" key="7">
    <source>
        <dbReference type="Proteomes" id="UP000000641"/>
    </source>
</evidence>
<dbReference type="PANTHER" id="PTHR10394">
    <property type="entry name" value="40S RIBOSOMAL PROTEIN S8"/>
    <property type="match status" value="1"/>
</dbReference>
<dbReference type="AlphaFoldDB" id="A1RX37"/>
<keyword evidence="7" id="KW-1185">Reference proteome</keyword>
<dbReference type="Proteomes" id="UP000000641">
    <property type="component" value="Chromosome"/>
</dbReference>
<evidence type="ECO:0000313" key="6">
    <source>
        <dbReference type="EMBL" id="ABL77767.1"/>
    </source>
</evidence>
<dbReference type="GO" id="GO:0003735">
    <property type="term" value="F:structural constituent of ribosome"/>
    <property type="evidence" value="ECO:0007669"/>
    <property type="project" value="InterPro"/>
</dbReference>
<protein>
    <recommendedName>
        <fullName evidence="4 5">Small ribosomal subunit protein eS8</fullName>
    </recommendedName>
</protein>
<dbReference type="eggNOG" id="arCOG04154">
    <property type="taxonomic scope" value="Archaea"/>
</dbReference>
<sequence>MGIYHGNDLRKITGGIKGRHVKTKRKYLSGRYPILTVPGQATEVKVVKARGNTYKLKVKVASEVNVYIPKEGKTVRAQIIKVLDNPSNKDFARRGIISKGAILQTSVGKVKVTSRPGQDGVVNGVLVE</sequence>
<dbReference type="GeneID" id="4600896"/>
<name>A1RX37_THEPD</name>
<reference evidence="7" key="1">
    <citation type="journal article" date="2008" name="J. Bacteriol.">
        <title>Genome sequence of Thermofilum pendens reveals an exceptional loss of biosynthetic pathways without genome reduction.</title>
        <authorList>
            <person name="Anderson I."/>
            <person name="Rodriguez J."/>
            <person name="Susanti D."/>
            <person name="Porat I."/>
            <person name="Reich C."/>
            <person name="Ulrich L.E."/>
            <person name="Elkins J.G."/>
            <person name="Mavromatis K."/>
            <person name="Lykidis A."/>
            <person name="Kim E."/>
            <person name="Thompson L.S."/>
            <person name="Nolan M."/>
            <person name="Land M."/>
            <person name="Copeland A."/>
            <person name="Lapidus A."/>
            <person name="Lucas S."/>
            <person name="Detter C."/>
            <person name="Zhulin I.B."/>
            <person name="Olsen G.J."/>
            <person name="Whitman W."/>
            <person name="Mukhopadhyay B."/>
            <person name="Bristow J."/>
            <person name="Kyrpides N."/>
        </authorList>
    </citation>
    <scope>NUCLEOTIDE SEQUENCE [LARGE SCALE GENOMIC DNA]</scope>
    <source>
        <strain evidence="7">DSM 2475 / Hrk 5</strain>
    </source>
</reference>
<dbReference type="InterPro" id="IPR020919">
    <property type="entry name" value="Ribosomal_protein_eS8_arc"/>
</dbReference>
<dbReference type="EMBL" id="CP000505">
    <property type="protein sequence ID" value="ABL77767.1"/>
    <property type="molecule type" value="Genomic_DNA"/>
</dbReference>
<organism evidence="6 7">
    <name type="scientific">Thermofilum pendens (strain DSM 2475 / Hrk 5)</name>
    <dbReference type="NCBI Taxonomy" id="368408"/>
    <lineage>
        <taxon>Archaea</taxon>
        <taxon>Thermoproteota</taxon>
        <taxon>Thermoprotei</taxon>
        <taxon>Thermofilales</taxon>
        <taxon>Thermofilaceae</taxon>
        <taxon>Thermofilum</taxon>
    </lineage>
</organism>
<keyword evidence="2 5" id="KW-0689">Ribosomal protein</keyword>
<dbReference type="OrthoDB" id="372305at2157"/>
<dbReference type="STRING" id="368408.Tpen_0358"/>
<evidence type="ECO:0000256" key="2">
    <source>
        <dbReference type="ARBA" id="ARBA00022980"/>
    </source>
</evidence>
<dbReference type="HAMAP" id="MF_00029">
    <property type="entry name" value="Ribosomal_eS8"/>
    <property type="match status" value="1"/>
</dbReference>
<evidence type="ECO:0000256" key="3">
    <source>
        <dbReference type="ARBA" id="ARBA00023274"/>
    </source>
</evidence>
<dbReference type="NCBIfam" id="TIGR00307">
    <property type="entry name" value="eS8"/>
    <property type="match status" value="1"/>
</dbReference>
<dbReference type="InterPro" id="IPR001047">
    <property type="entry name" value="Ribosomal_eS8"/>
</dbReference>
<dbReference type="GO" id="GO:0005840">
    <property type="term" value="C:ribosome"/>
    <property type="evidence" value="ECO:0007669"/>
    <property type="project" value="UniProtKB-KW"/>
</dbReference>
<dbReference type="EnsemblBacteria" id="ABL77767">
    <property type="protein sequence ID" value="ABL77767"/>
    <property type="gene ID" value="Tpen_0358"/>
</dbReference>
<dbReference type="KEGG" id="tpe:Tpen_0358"/>
<dbReference type="GO" id="GO:0006412">
    <property type="term" value="P:translation"/>
    <property type="evidence" value="ECO:0007669"/>
    <property type="project" value="UniProtKB-UniRule"/>
</dbReference>
<comment type="similarity">
    <text evidence="1 5">Belongs to the eukaryotic ribosomal protein eS8 family.</text>
</comment>
<dbReference type="HOGENOM" id="CLU_080597_2_1_2"/>
<evidence type="ECO:0000256" key="4">
    <source>
        <dbReference type="ARBA" id="ARBA00035277"/>
    </source>
</evidence>
<keyword evidence="3 5" id="KW-0687">Ribonucleoprotein</keyword>
<gene>
    <name evidence="5" type="primary">rps8e</name>
    <name evidence="6" type="ordered locus">Tpen_0358</name>
</gene>
<accession>A1RX37</accession>
<dbReference type="RefSeq" id="WP_011752032.1">
    <property type="nucleotide sequence ID" value="NC_008698.1"/>
</dbReference>
<comment type="subunit">
    <text evidence="5">Part of the 30S ribosomal subunit.</text>
</comment>
<evidence type="ECO:0000256" key="5">
    <source>
        <dbReference type="HAMAP-Rule" id="MF_00029"/>
    </source>
</evidence>
<dbReference type="Pfam" id="PF01201">
    <property type="entry name" value="Ribosomal_S8e"/>
    <property type="match status" value="1"/>
</dbReference>
<dbReference type="CDD" id="cd11382">
    <property type="entry name" value="Ribosomal_S8e"/>
    <property type="match status" value="1"/>
</dbReference>
<dbReference type="Gene3D" id="2.40.10.310">
    <property type="match status" value="1"/>
</dbReference>